<keyword evidence="4" id="KW-1185">Reference proteome</keyword>
<dbReference type="Pfam" id="PF02615">
    <property type="entry name" value="Ldh_2"/>
    <property type="match status" value="1"/>
</dbReference>
<dbReference type="Proteomes" id="UP000031938">
    <property type="component" value="Unassembled WGS sequence"/>
</dbReference>
<dbReference type="PANTHER" id="PTHR11091">
    <property type="entry name" value="OXIDOREDUCTASE-RELATED"/>
    <property type="match status" value="1"/>
</dbReference>
<dbReference type="PATRIC" id="fig|889306.3.peg.289"/>
<gene>
    <name evidence="3" type="ORF">KP78_02860</name>
</gene>
<dbReference type="Gene3D" id="1.10.1530.10">
    <property type="match status" value="1"/>
</dbReference>
<evidence type="ECO:0000256" key="1">
    <source>
        <dbReference type="ARBA" id="ARBA00006056"/>
    </source>
</evidence>
<dbReference type="InterPro" id="IPR043144">
    <property type="entry name" value="Mal/L-sulf/L-lact_DH-like_ah"/>
</dbReference>
<keyword evidence="2" id="KW-0560">Oxidoreductase</keyword>
<dbReference type="InterPro" id="IPR003767">
    <property type="entry name" value="Malate/L-lactate_DH-like"/>
</dbReference>
<organism evidence="3 4">
    <name type="scientific">Jeotgalibacillus soli</name>
    <dbReference type="NCBI Taxonomy" id="889306"/>
    <lineage>
        <taxon>Bacteria</taxon>
        <taxon>Bacillati</taxon>
        <taxon>Bacillota</taxon>
        <taxon>Bacilli</taxon>
        <taxon>Bacillales</taxon>
        <taxon>Caryophanaceae</taxon>
        <taxon>Jeotgalibacillus</taxon>
    </lineage>
</organism>
<dbReference type="PANTHER" id="PTHR11091:SF0">
    <property type="entry name" value="MALATE DEHYDROGENASE"/>
    <property type="match status" value="1"/>
</dbReference>
<proteinExistence type="inferred from homology"/>
<dbReference type="NCBIfam" id="NF011599">
    <property type="entry name" value="PRK15025.1"/>
    <property type="match status" value="1"/>
</dbReference>
<evidence type="ECO:0008006" key="5">
    <source>
        <dbReference type="Google" id="ProtNLM"/>
    </source>
</evidence>
<evidence type="ECO:0000313" key="4">
    <source>
        <dbReference type="Proteomes" id="UP000031938"/>
    </source>
</evidence>
<comment type="similarity">
    <text evidence="1">Belongs to the LDH2/MDH2 oxidoreductase family.</text>
</comment>
<dbReference type="InterPro" id="IPR043143">
    <property type="entry name" value="Mal/L-sulf/L-lact_DH-like_NADP"/>
</dbReference>
<sequence length="347" mass="37443">MNLLMEGWIDMTEVTVAREELADLVVNKLTKAGLKEDHAEVVADVLVHADLRGVSSHGVLRTEHYVKRLNEGGLNPDASFSVKETGPCSAIFDGNDGMGHVIAKEAMDYAIKLAEKNGIGMIGVVNSSHCGALSYFVQQAAEKNMIGMALTHTDKVVVPFGGAKSYFGTNPIAFGFPAKENKPVILDMATSNVAFGKVLHAREAGKDVPADWGVDENGKQTTDPNQVAALLPFAGPKGYGLAMVVDILSGILTGSAFGPNITAMYGDYDKKRKLGHFVCAVNPAMFTDPTGFLENMDNMINELHEAQPAEGFSKVMVPGEPEQLREEERRVNGVPITKSIYQYLIEE</sequence>
<evidence type="ECO:0000256" key="2">
    <source>
        <dbReference type="ARBA" id="ARBA00023002"/>
    </source>
</evidence>
<dbReference type="GO" id="GO:0016491">
    <property type="term" value="F:oxidoreductase activity"/>
    <property type="evidence" value="ECO:0007669"/>
    <property type="project" value="UniProtKB-KW"/>
</dbReference>
<dbReference type="Gene3D" id="3.30.1370.60">
    <property type="entry name" value="Hypothetical oxidoreductase yiak, domain 2"/>
    <property type="match status" value="1"/>
</dbReference>
<reference evidence="3 4" key="1">
    <citation type="submission" date="2015-01" db="EMBL/GenBank/DDBJ databases">
        <title>Genome sequencing of Jeotgalibacillus soli.</title>
        <authorList>
            <person name="Goh K.M."/>
            <person name="Chan K.-G."/>
            <person name="Yaakop A.S."/>
            <person name="Ee R."/>
            <person name="Gan H.M."/>
            <person name="Chan C.S."/>
        </authorList>
    </citation>
    <scope>NUCLEOTIDE SEQUENCE [LARGE SCALE GENOMIC DNA]</scope>
    <source>
        <strain evidence="3 4">P9</strain>
    </source>
</reference>
<dbReference type="AlphaFoldDB" id="A0A0C2W5Q8"/>
<evidence type="ECO:0000313" key="3">
    <source>
        <dbReference type="EMBL" id="KIL51916.1"/>
    </source>
</evidence>
<dbReference type="EMBL" id="JXRP01000006">
    <property type="protein sequence ID" value="KIL51916.1"/>
    <property type="molecule type" value="Genomic_DNA"/>
</dbReference>
<dbReference type="STRING" id="889306.KP78_02860"/>
<name>A0A0C2W5Q8_9BACL</name>
<dbReference type="InterPro" id="IPR036111">
    <property type="entry name" value="Mal/L-sulfo/L-lacto_DH-like_sf"/>
</dbReference>
<accession>A0A0C2W5Q8</accession>
<comment type="caution">
    <text evidence="3">The sequence shown here is derived from an EMBL/GenBank/DDBJ whole genome shotgun (WGS) entry which is preliminary data.</text>
</comment>
<dbReference type="SUPFAM" id="SSF89733">
    <property type="entry name" value="L-sulfolactate dehydrogenase-like"/>
    <property type="match status" value="1"/>
</dbReference>
<protein>
    <recommendedName>
        <fullName evidence="5">Ureidoglycolate dehydrogenase</fullName>
    </recommendedName>
</protein>